<accession>A0ABQ1PI14</accession>
<name>A0ABQ1PI14_9GAMM</name>
<keyword evidence="2" id="KW-1185">Reference proteome</keyword>
<evidence type="ECO:0000313" key="2">
    <source>
        <dbReference type="Proteomes" id="UP000597301"/>
    </source>
</evidence>
<evidence type="ECO:0000313" key="1">
    <source>
        <dbReference type="EMBL" id="GGC97479.1"/>
    </source>
</evidence>
<dbReference type="EMBL" id="BMHM01000006">
    <property type="protein sequence ID" value="GGC97479.1"/>
    <property type="molecule type" value="Genomic_DNA"/>
</dbReference>
<proteinExistence type="predicted"/>
<gene>
    <name evidence="1" type="ORF">GCM10011382_29960</name>
</gene>
<comment type="caution">
    <text evidence="1">The sequence shown here is derived from an EMBL/GenBank/DDBJ whole genome shotgun (WGS) entry which is preliminary data.</text>
</comment>
<reference evidence="2" key="1">
    <citation type="journal article" date="2019" name="Int. J. Syst. Evol. Microbiol.">
        <title>The Global Catalogue of Microorganisms (GCM) 10K type strain sequencing project: providing services to taxonomists for standard genome sequencing and annotation.</title>
        <authorList>
            <consortium name="The Broad Institute Genomics Platform"/>
            <consortium name="The Broad Institute Genome Sequencing Center for Infectious Disease"/>
            <person name="Wu L."/>
            <person name="Ma J."/>
        </authorList>
    </citation>
    <scope>NUCLEOTIDE SEQUENCE [LARGE SCALE GENOMIC DNA]</scope>
    <source>
        <strain evidence="2">CGMCC 1.15122</strain>
    </source>
</reference>
<protein>
    <submittedName>
        <fullName evidence="1">Uncharacterized protein</fullName>
    </submittedName>
</protein>
<dbReference type="RefSeq" id="WP_188640296.1">
    <property type="nucleotide sequence ID" value="NZ_BMHM01000006.1"/>
</dbReference>
<dbReference type="Proteomes" id="UP000597301">
    <property type="component" value="Unassembled WGS sequence"/>
</dbReference>
<sequence>MELKNIDEAYRPHIDRIIRDSSGIKYKAMFLEPNPYAFHPNSAVELFQDVQSVYVLGILERSHLACITSLARTSRWLASTIRSVEDGNALAFSSSLRGLLESSSDSFHMLQHLFPTLESSCKYMHIALNYPKDLQGGFINFESLENLLIHYAYAKRWDKGEEPPPHHRNRSNSEYIRCLENFGVSGLSELYSELCQLTHPASPSVFCFVDEEEKEFTFNPNRDSIVINDILKRYQNSILGLIQYPLNSALMALALLHRLVPDWPAMSDEGMSTIGKTAKTLNDFDRFASEYRPGSGLSDAELESASGH</sequence>
<organism evidence="1 2">
    <name type="scientific">Vreelandella lutescens</name>
    <dbReference type="NCBI Taxonomy" id="1602943"/>
    <lineage>
        <taxon>Bacteria</taxon>
        <taxon>Pseudomonadati</taxon>
        <taxon>Pseudomonadota</taxon>
        <taxon>Gammaproteobacteria</taxon>
        <taxon>Oceanospirillales</taxon>
        <taxon>Halomonadaceae</taxon>
        <taxon>Vreelandella</taxon>
    </lineage>
</organism>